<evidence type="ECO:0000256" key="9">
    <source>
        <dbReference type="ARBA" id="ARBA00023159"/>
    </source>
</evidence>
<evidence type="ECO:0000256" key="13">
    <source>
        <dbReference type="ARBA" id="ARBA00023242"/>
    </source>
</evidence>
<evidence type="ECO:0000256" key="15">
    <source>
        <dbReference type="ARBA" id="ARBA00040912"/>
    </source>
</evidence>
<keyword evidence="6" id="KW-0862">Zinc</keyword>
<comment type="function">
    <text evidence="14">Binds and transactivates the retinoic acid response elements that control expression of the retinoic acid receptor beta 2 and alcohol dehydrogenase 3 genes. Transactivates both the phenobarbital responsive element module of the human CYP2B6 gene and the CYP3A4 xenobiotic response element.</text>
</comment>
<dbReference type="AlphaFoldDB" id="H3ANH5"/>
<keyword evidence="4" id="KW-0479">Metal-binding</keyword>
<dbReference type="SUPFAM" id="SSF57716">
    <property type="entry name" value="Glucocorticoid receptor-like (DNA-binding domain)"/>
    <property type="match status" value="1"/>
</dbReference>
<evidence type="ECO:0000256" key="7">
    <source>
        <dbReference type="ARBA" id="ARBA00023015"/>
    </source>
</evidence>
<keyword evidence="9" id="KW-0010">Activator</keyword>
<dbReference type="EMBL" id="AFYH01101307">
    <property type="status" value="NOT_ANNOTATED_CDS"/>
    <property type="molecule type" value="Genomic_DNA"/>
</dbReference>
<evidence type="ECO:0000259" key="17">
    <source>
        <dbReference type="PROSITE" id="PS51030"/>
    </source>
</evidence>
<dbReference type="PANTHER" id="PTHR24082:SF231">
    <property type="entry name" value="NUCLEAR RECEPTOR SUBFAMILY 1 GROUP I MEMBER 3"/>
    <property type="match status" value="1"/>
</dbReference>
<keyword evidence="13" id="KW-0539">Nucleus</keyword>
<keyword evidence="11" id="KW-0675">Receptor</keyword>
<comment type="subcellular location">
    <subcellularLocation>
        <location evidence="1">Cytoplasm</location>
        <location evidence="1">Cytoskeleton</location>
    </subcellularLocation>
</comment>
<keyword evidence="7" id="KW-0805">Transcription regulation</keyword>
<dbReference type="InterPro" id="IPR000536">
    <property type="entry name" value="Nucl_hrmn_rcpt_lig-bd"/>
</dbReference>
<dbReference type="GO" id="GO:0000978">
    <property type="term" value="F:RNA polymerase II cis-regulatory region sequence-specific DNA binding"/>
    <property type="evidence" value="ECO:0007669"/>
    <property type="project" value="TreeGrafter"/>
</dbReference>
<evidence type="ECO:0000256" key="5">
    <source>
        <dbReference type="ARBA" id="ARBA00022771"/>
    </source>
</evidence>
<dbReference type="InterPro" id="IPR001628">
    <property type="entry name" value="Znf_hrmn_rcpt"/>
</dbReference>
<dbReference type="eggNOG" id="KOG3575">
    <property type="taxonomic scope" value="Eukaryota"/>
</dbReference>
<dbReference type="SMART" id="SM00399">
    <property type="entry name" value="ZnF_C4"/>
    <property type="match status" value="1"/>
</dbReference>
<keyword evidence="20" id="KW-1185">Reference proteome</keyword>
<evidence type="ECO:0000256" key="11">
    <source>
        <dbReference type="ARBA" id="ARBA00023170"/>
    </source>
</evidence>
<evidence type="ECO:0000256" key="16">
    <source>
        <dbReference type="ARBA" id="ARBA00043125"/>
    </source>
</evidence>
<feature type="domain" description="NR LBD" evidence="18">
    <location>
        <begin position="98"/>
        <end position="377"/>
    </location>
</feature>
<evidence type="ECO:0000256" key="1">
    <source>
        <dbReference type="ARBA" id="ARBA00004245"/>
    </source>
</evidence>
<dbReference type="InterPro" id="IPR001723">
    <property type="entry name" value="Nuclear_hrmn_rcpt"/>
</dbReference>
<dbReference type="GeneTree" id="ENSGT00940000160641"/>
<accession>H3ANH5</accession>
<evidence type="ECO:0000259" key="18">
    <source>
        <dbReference type="PROSITE" id="PS51843"/>
    </source>
</evidence>
<dbReference type="GO" id="GO:0005856">
    <property type="term" value="C:cytoskeleton"/>
    <property type="evidence" value="ECO:0007669"/>
    <property type="project" value="UniProtKB-SubCell"/>
</dbReference>
<keyword evidence="8" id="KW-0238">DNA-binding</keyword>
<dbReference type="SMART" id="SM00430">
    <property type="entry name" value="HOLI"/>
    <property type="match status" value="1"/>
</dbReference>
<evidence type="ECO:0000256" key="6">
    <source>
        <dbReference type="ARBA" id="ARBA00022833"/>
    </source>
</evidence>
<dbReference type="PROSITE" id="PS51843">
    <property type="entry name" value="NR_LBD"/>
    <property type="match status" value="1"/>
</dbReference>
<dbReference type="GO" id="GO:0045944">
    <property type="term" value="P:positive regulation of transcription by RNA polymerase II"/>
    <property type="evidence" value="ECO:0007669"/>
    <property type="project" value="TreeGrafter"/>
</dbReference>
<dbReference type="EMBL" id="AFYH01101306">
    <property type="status" value="NOT_ANNOTATED_CDS"/>
    <property type="molecule type" value="Genomic_DNA"/>
</dbReference>
<dbReference type="GO" id="GO:0030154">
    <property type="term" value="P:cell differentiation"/>
    <property type="evidence" value="ECO:0007669"/>
    <property type="project" value="TreeGrafter"/>
</dbReference>
<dbReference type="SUPFAM" id="SSF48508">
    <property type="entry name" value="Nuclear receptor ligand-binding domain"/>
    <property type="match status" value="1"/>
</dbReference>
<evidence type="ECO:0000256" key="14">
    <source>
        <dbReference type="ARBA" id="ARBA00037362"/>
    </source>
</evidence>
<keyword evidence="5" id="KW-0863">Zinc-finger</keyword>
<dbReference type="GO" id="GO:0008270">
    <property type="term" value="F:zinc ion binding"/>
    <property type="evidence" value="ECO:0007669"/>
    <property type="project" value="UniProtKB-KW"/>
</dbReference>
<dbReference type="Bgee" id="ENSLACG00000009851">
    <property type="expression patterns" value="Expressed in muscle tissue and 6 other cell types or tissues"/>
</dbReference>
<evidence type="ECO:0000256" key="2">
    <source>
        <dbReference type="ARBA" id="ARBA00022490"/>
    </source>
</evidence>
<evidence type="ECO:0000313" key="20">
    <source>
        <dbReference type="Proteomes" id="UP000008672"/>
    </source>
</evidence>
<gene>
    <name evidence="19" type="primary">NR1I3</name>
</gene>
<dbReference type="Pfam" id="PF00105">
    <property type="entry name" value="zf-C4"/>
    <property type="match status" value="1"/>
</dbReference>
<dbReference type="HOGENOM" id="CLU_007368_12_0_1"/>
<evidence type="ECO:0000256" key="12">
    <source>
        <dbReference type="ARBA" id="ARBA00023212"/>
    </source>
</evidence>
<evidence type="ECO:0000256" key="3">
    <source>
        <dbReference type="ARBA" id="ARBA00022553"/>
    </source>
</evidence>
<evidence type="ECO:0000256" key="8">
    <source>
        <dbReference type="ARBA" id="ARBA00023125"/>
    </source>
</evidence>
<dbReference type="PROSITE" id="PS51030">
    <property type="entry name" value="NUCLEAR_REC_DBD_2"/>
    <property type="match status" value="1"/>
</dbReference>
<reference evidence="19" key="2">
    <citation type="submission" date="2025-08" db="UniProtKB">
        <authorList>
            <consortium name="Ensembl"/>
        </authorList>
    </citation>
    <scope>IDENTIFICATION</scope>
</reference>
<keyword evidence="2" id="KW-0963">Cytoplasm</keyword>
<dbReference type="Ensembl" id="ENSLACT00000011280.2">
    <property type="protein sequence ID" value="ENSLACP00000011196.2"/>
    <property type="gene ID" value="ENSLACG00000009851.2"/>
</dbReference>
<feature type="domain" description="Nuclear receptor" evidence="17">
    <location>
        <begin position="1"/>
        <end position="65"/>
    </location>
</feature>
<sequence length="384" mass="44605">MSKHFFSHLCFHICLANRRTMKKTISFTCPFNQNCDITKNNRRQCQACRLQKCLQVGMRKELIMSDEAVVMRRTLMKKRKQERSLKALKMKQEGLTADQEKLVESLITSHYRNFNSVFPQCNRPATETPASVLRYSGDLDMLSDPTAQVFDREGAFALSMDPQSTKPIDYLEEGYYQPVFPMLAHLSKFNTYLIQQMIKFAKEIPGFRDLLIDDQIALLKGATFEVATIEYNTLFNPETESWSCGPYTYKINDATIMGFPQSFLESLLRFHINLQKLELHKAECVLLEALSIFSPDRPGVTKRDIIDQIQEKLAITLKTYIDYKHPFPQRRFLYAKLLSLLTEIRSLNEEHGKQIVRIQQNRNFSNFISPLVKEIFSQSPQVPQ</sequence>
<dbReference type="InParanoid" id="H3ANH5"/>
<name>H3ANH5_LATCH</name>
<organism evidence="19 20">
    <name type="scientific">Latimeria chalumnae</name>
    <name type="common">Coelacanth</name>
    <dbReference type="NCBI Taxonomy" id="7897"/>
    <lineage>
        <taxon>Eukaryota</taxon>
        <taxon>Metazoa</taxon>
        <taxon>Chordata</taxon>
        <taxon>Craniata</taxon>
        <taxon>Vertebrata</taxon>
        <taxon>Euteleostomi</taxon>
        <taxon>Coelacanthiformes</taxon>
        <taxon>Coelacanthidae</taxon>
        <taxon>Latimeria</taxon>
    </lineage>
</organism>
<evidence type="ECO:0000256" key="10">
    <source>
        <dbReference type="ARBA" id="ARBA00023163"/>
    </source>
</evidence>
<keyword evidence="12" id="KW-0206">Cytoskeleton</keyword>
<protein>
    <recommendedName>
        <fullName evidence="15">Nuclear receptor subfamily 1 group I member 3</fullName>
    </recommendedName>
    <alternativeName>
        <fullName evidence="16">Constitutive androstane receptor</fullName>
    </alternativeName>
</protein>
<dbReference type="GO" id="GO:0000122">
    <property type="term" value="P:negative regulation of transcription by RNA polymerase II"/>
    <property type="evidence" value="ECO:0007669"/>
    <property type="project" value="TreeGrafter"/>
</dbReference>
<dbReference type="GO" id="GO:0004879">
    <property type="term" value="F:nuclear receptor activity"/>
    <property type="evidence" value="ECO:0007669"/>
    <property type="project" value="TreeGrafter"/>
</dbReference>
<dbReference type="Proteomes" id="UP000008672">
    <property type="component" value="Unassembled WGS sequence"/>
</dbReference>
<dbReference type="InterPro" id="IPR035500">
    <property type="entry name" value="NHR-like_dom_sf"/>
</dbReference>
<dbReference type="STRING" id="7897.ENSLACP00000011196"/>
<reference evidence="19" key="3">
    <citation type="submission" date="2025-09" db="UniProtKB">
        <authorList>
            <consortium name="Ensembl"/>
        </authorList>
    </citation>
    <scope>IDENTIFICATION</scope>
</reference>
<dbReference type="Pfam" id="PF00104">
    <property type="entry name" value="Hormone_recep"/>
    <property type="match status" value="1"/>
</dbReference>
<evidence type="ECO:0000256" key="4">
    <source>
        <dbReference type="ARBA" id="ARBA00022723"/>
    </source>
</evidence>
<dbReference type="EMBL" id="AFYH01101308">
    <property type="status" value="NOT_ANNOTATED_CDS"/>
    <property type="molecule type" value="Genomic_DNA"/>
</dbReference>
<evidence type="ECO:0000313" key="19">
    <source>
        <dbReference type="Ensembl" id="ENSLACP00000011196.2"/>
    </source>
</evidence>
<dbReference type="Gene3D" id="1.10.565.10">
    <property type="entry name" value="Retinoid X Receptor"/>
    <property type="match status" value="1"/>
</dbReference>
<dbReference type="PRINTS" id="PR00398">
    <property type="entry name" value="STRDHORMONER"/>
</dbReference>
<proteinExistence type="predicted"/>
<keyword evidence="10" id="KW-0804">Transcription</keyword>
<dbReference type="Gene3D" id="3.30.50.10">
    <property type="entry name" value="Erythroid Transcription Factor GATA-1, subunit A"/>
    <property type="match status" value="1"/>
</dbReference>
<dbReference type="PANTHER" id="PTHR24082">
    <property type="entry name" value="NUCLEAR HORMONE RECEPTOR"/>
    <property type="match status" value="1"/>
</dbReference>
<dbReference type="InterPro" id="IPR050234">
    <property type="entry name" value="Nuclear_hormone_rcpt_NR1"/>
</dbReference>
<dbReference type="InterPro" id="IPR013088">
    <property type="entry name" value="Znf_NHR/GATA"/>
</dbReference>
<dbReference type="EMBL" id="AFYH01101305">
    <property type="status" value="NOT_ANNOTATED_CDS"/>
    <property type="molecule type" value="Genomic_DNA"/>
</dbReference>
<keyword evidence="3" id="KW-0597">Phosphoprotein</keyword>
<reference evidence="20" key="1">
    <citation type="submission" date="2011-08" db="EMBL/GenBank/DDBJ databases">
        <title>The draft genome of Latimeria chalumnae.</title>
        <authorList>
            <person name="Di Palma F."/>
            <person name="Alfoldi J."/>
            <person name="Johnson J."/>
            <person name="Berlin A."/>
            <person name="Gnerre S."/>
            <person name="Jaffe D."/>
            <person name="MacCallum I."/>
            <person name="Young S."/>
            <person name="Walker B.J."/>
            <person name="Lander E."/>
            <person name="Lindblad-Toh K."/>
        </authorList>
    </citation>
    <scope>NUCLEOTIDE SEQUENCE [LARGE SCALE GENOMIC DNA]</scope>
    <source>
        <strain evidence="20">Wild caught</strain>
    </source>
</reference>